<keyword evidence="1 4" id="KW-0808">Transferase</keyword>
<gene>
    <name evidence="4" type="ORF">HHL11_21080</name>
</gene>
<feature type="domain" description="N-acetyltransferase" evidence="3">
    <location>
        <begin position="18"/>
        <end position="168"/>
    </location>
</feature>
<evidence type="ECO:0000313" key="4">
    <source>
        <dbReference type="EMBL" id="NML46256.1"/>
    </source>
</evidence>
<dbReference type="AlphaFoldDB" id="A0A848H5J1"/>
<dbReference type="Proteomes" id="UP000541185">
    <property type="component" value="Unassembled WGS sequence"/>
</dbReference>
<keyword evidence="2" id="KW-0012">Acyltransferase</keyword>
<proteinExistence type="predicted"/>
<evidence type="ECO:0000259" key="3">
    <source>
        <dbReference type="PROSITE" id="PS51186"/>
    </source>
</evidence>
<dbReference type="PANTHER" id="PTHR43877">
    <property type="entry name" value="AMINOALKYLPHOSPHONATE N-ACETYLTRANSFERASE-RELATED-RELATED"/>
    <property type="match status" value="1"/>
</dbReference>
<dbReference type="CDD" id="cd04301">
    <property type="entry name" value="NAT_SF"/>
    <property type="match status" value="1"/>
</dbReference>
<dbReference type="SUPFAM" id="SSF55729">
    <property type="entry name" value="Acyl-CoA N-acyltransferases (Nat)"/>
    <property type="match status" value="1"/>
</dbReference>
<name>A0A848H5J1_9BURK</name>
<sequence length="168" mass="18406">MDARHYTAMATLRDGSAVLVRAQRPDDRAGLEQALGRMDDESIQMRFFAPKRYFSDTELSFFLDIDFVQQVALVAELDGVIAGGCRYIATQPGRAEVAFAVADDCQGRGLGRVLLEHLAGIARAQGLQQLFAEVLPDNTPMLAVFRKSGLQTVTRHEAGVVHVTLDLT</sequence>
<evidence type="ECO:0000313" key="5">
    <source>
        <dbReference type="Proteomes" id="UP000541185"/>
    </source>
</evidence>
<dbReference type="InterPro" id="IPR000182">
    <property type="entry name" value="GNAT_dom"/>
</dbReference>
<comment type="caution">
    <text evidence="4">The sequence shown here is derived from an EMBL/GenBank/DDBJ whole genome shotgun (WGS) entry which is preliminary data.</text>
</comment>
<dbReference type="GO" id="GO:0016747">
    <property type="term" value="F:acyltransferase activity, transferring groups other than amino-acyl groups"/>
    <property type="evidence" value="ECO:0007669"/>
    <property type="project" value="InterPro"/>
</dbReference>
<dbReference type="Gene3D" id="3.40.630.30">
    <property type="match status" value="1"/>
</dbReference>
<accession>A0A848H5J1</accession>
<reference evidence="4 5" key="1">
    <citation type="submission" date="2020-04" db="EMBL/GenBank/DDBJ databases">
        <title>Ramlibacter sp. G-1-2-2 isolated from soil.</title>
        <authorList>
            <person name="Dahal R.H."/>
        </authorList>
    </citation>
    <scope>NUCLEOTIDE SEQUENCE [LARGE SCALE GENOMIC DNA]</scope>
    <source>
        <strain evidence="4 5">G-1-2-2</strain>
    </source>
</reference>
<evidence type="ECO:0000256" key="1">
    <source>
        <dbReference type="ARBA" id="ARBA00022679"/>
    </source>
</evidence>
<dbReference type="Pfam" id="PF00583">
    <property type="entry name" value="Acetyltransf_1"/>
    <property type="match status" value="1"/>
</dbReference>
<protein>
    <submittedName>
        <fullName evidence="4">GNAT family N-acetyltransferase</fullName>
    </submittedName>
</protein>
<keyword evidence="5" id="KW-1185">Reference proteome</keyword>
<organism evidence="4 5">
    <name type="scientific">Ramlibacter agri</name>
    <dbReference type="NCBI Taxonomy" id="2728837"/>
    <lineage>
        <taxon>Bacteria</taxon>
        <taxon>Pseudomonadati</taxon>
        <taxon>Pseudomonadota</taxon>
        <taxon>Betaproteobacteria</taxon>
        <taxon>Burkholderiales</taxon>
        <taxon>Comamonadaceae</taxon>
        <taxon>Ramlibacter</taxon>
    </lineage>
</organism>
<dbReference type="RefSeq" id="WP_169420532.1">
    <property type="nucleotide sequence ID" value="NZ_JABBFX010000002.1"/>
</dbReference>
<dbReference type="PROSITE" id="PS51186">
    <property type="entry name" value="GNAT"/>
    <property type="match status" value="1"/>
</dbReference>
<evidence type="ECO:0000256" key="2">
    <source>
        <dbReference type="ARBA" id="ARBA00023315"/>
    </source>
</evidence>
<dbReference type="InterPro" id="IPR016181">
    <property type="entry name" value="Acyl_CoA_acyltransferase"/>
</dbReference>
<dbReference type="InterPro" id="IPR050832">
    <property type="entry name" value="Bact_Acetyltransf"/>
</dbReference>
<dbReference type="EMBL" id="JABBFX010000002">
    <property type="protein sequence ID" value="NML46256.1"/>
    <property type="molecule type" value="Genomic_DNA"/>
</dbReference>